<evidence type="ECO:0000313" key="2">
    <source>
        <dbReference type="Proteomes" id="UP000053105"/>
    </source>
</evidence>
<reference evidence="1 2" key="1">
    <citation type="submission" date="2015-07" db="EMBL/GenBank/DDBJ databases">
        <title>The genome of Melipona quadrifasciata.</title>
        <authorList>
            <person name="Pan H."/>
            <person name="Kapheim K."/>
        </authorList>
    </citation>
    <scope>NUCLEOTIDE SEQUENCE [LARGE SCALE GENOMIC DNA]</scope>
    <source>
        <strain evidence="1">0111107301</strain>
        <tissue evidence="1">Whole body</tissue>
    </source>
</reference>
<organism evidence="1 2">
    <name type="scientific">Melipona quadrifasciata</name>
    <dbReference type="NCBI Taxonomy" id="166423"/>
    <lineage>
        <taxon>Eukaryota</taxon>
        <taxon>Metazoa</taxon>
        <taxon>Ecdysozoa</taxon>
        <taxon>Arthropoda</taxon>
        <taxon>Hexapoda</taxon>
        <taxon>Insecta</taxon>
        <taxon>Pterygota</taxon>
        <taxon>Neoptera</taxon>
        <taxon>Endopterygota</taxon>
        <taxon>Hymenoptera</taxon>
        <taxon>Apocrita</taxon>
        <taxon>Aculeata</taxon>
        <taxon>Apoidea</taxon>
        <taxon>Anthophila</taxon>
        <taxon>Apidae</taxon>
        <taxon>Melipona</taxon>
    </lineage>
</organism>
<protein>
    <submittedName>
        <fullName evidence="1">Uncharacterized protein</fullName>
    </submittedName>
</protein>
<name>A0A0N0BKE8_9HYME</name>
<sequence length="99" mass="11518">MRQAAEDRPPGKELPEIIGKLDDSLLVKEWLDRMCCFRNFDLILPENTEFKGFPTSVEGRESLKPQDYCLTQRIGGDRVKNTRENQRYVEAKEMGPKML</sequence>
<evidence type="ECO:0000313" key="1">
    <source>
        <dbReference type="EMBL" id="KOX80398.1"/>
    </source>
</evidence>
<dbReference type="AlphaFoldDB" id="A0A0N0BKE8"/>
<proteinExistence type="predicted"/>
<keyword evidence="2" id="KW-1185">Reference proteome</keyword>
<accession>A0A0N0BKE8</accession>
<dbReference type="Proteomes" id="UP000053105">
    <property type="component" value="Unassembled WGS sequence"/>
</dbReference>
<dbReference type="EMBL" id="KQ435701">
    <property type="protein sequence ID" value="KOX80398.1"/>
    <property type="molecule type" value="Genomic_DNA"/>
</dbReference>
<gene>
    <name evidence="1" type="ORF">WN51_06687</name>
</gene>